<evidence type="ECO:0000259" key="16">
    <source>
        <dbReference type="PROSITE" id="PS51747"/>
    </source>
</evidence>
<dbReference type="PROSITE" id="PS51747">
    <property type="entry name" value="CYT_DCMP_DEAMINASES_2"/>
    <property type="match status" value="1"/>
</dbReference>
<feature type="binding site" evidence="15">
    <location>
        <position position="55"/>
    </location>
    <ligand>
        <name>Zn(2+)</name>
        <dbReference type="ChEBI" id="CHEBI:29105"/>
        <note>catalytic</note>
    </ligand>
</feature>
<sequence>MKNSFPEDRYWMKEALKCALLGEGLTNPNPAVGAVLVKNGELIGKGYHSRAGAAHAEIEAIEDAKKRGISVCGSTLYVTLEPCNSWGKTPPCTQYIIREKIGRVVAGSPDPNPKNNPRAVEVLPSMGISFSWELLDEALFLNRGFYHRVLTGKPWVIAKIAMAIDGSLSAGVGDERWISGLPARTLAHKLRMVADGILIGAQTARVDNPQLTIRLVDKRYKVQPWRVILSLSGKLPRDLTLFRDAFKERTLVCVRMPIEMVLKELGSREVSILLVEGGAAVLHEMLKEGCVHEISFFLSAVIIGKQPLNVNPYSPANLSFPFALVKPSWEKLGEDIYCHGLLEKGSKFLESIRIEYASKG</sequence>
<dbReference type="EC" id="3.5.4.26" evidence="12"/>
<keyword evidence="12" id="KW-0378">Hydrolase</keyword>
<dbReference type="GO" id="GO:0008835">
    <property type="term" value="F:diaminohydroxyphosphoribosylaminopyrimidine deaminase activity"/>
    <property type="evidence" value="ECO:0007669"/>
    <property type="project" value="UniProtKB-EC"/>
</dbReference>
<dbReference type="RefSeq" id="WP_244232661.1">
    <property type="nucleotide sequence ID" value="NZ_LXQC01000079.1"/>
</dbReference>
<accession>A0A4Y8PGZ3</accession>
<dbReference type="NCBIfam" id="TIGR00326">
    <property type="entry name" value="eubact_ribD"/>
    <property type="match status" value="1"/>
</dbReference>
<evidence type="ECO:0000256" key="3">
    <source>
        <dbReference type="ARBA" id="ARBA00004910"/>
    </source>
</evidence>
<feature type="binding site" evidence="14">
    <location>
        <position position="203"/>
    </location>
    <ligand>
        <name>substrate</name>
    </ligand>
</feature>
<dbReference type="InterPro" id="IPR016192">
    <property type="entry name" value="APOBEC/CMP_deaminase_Zn-bd"/>
</dbReference>
<dbReference type="PROSITE" id="PS00903">
    <property type="entry name" value="CYT_DCMP_DEAMINASES_1"/>
    <property type="match status" value="1"/>
</dbReference>
<organism evidence="17 18">
    <name type="scientific">Methylacidiphilum caldifontis</name>
    <dbReference type="NCBI Taxonomy" id="2795386"/>
    <lineage>
        <taxon>Bacteria</taxon>
        <taxon>Pseudomonadati</taxon>
        <taxon>Verrucomicrobiota</taxon>
        <taxon>Methylacidiphilae</taxon>
        <taxon>Methylacidiphilales</taxon>
        <taxon>Methylacidiphilaceae</taxon>
        <taxon>Methylacidiphilum (ex Ratnadevi et al. 2023)</taxon>
    </lineage>
</organism>
<dbReference type="Pfam" id="PF01872">
    <property type="entry name" value="RibD_C"/>
    <property type="match status" value="1"/>
</dbReference>
<feature type="domain" description="CMP/dCMP-type deaminase" evidence="16">
    <location>
        <begin position="6"/>
        <end position="123"/>
    </location>
</feature>
<dbReference type="AlphaFoldDB" id="A0A4Y8PGZ3"/>
<evidence type="ECO:0000256" key="1">
    <source>
        <dbReference type="ARBA" id="ARBA00002151"/>
    </source>
</evidence>
<evidence type="ECO:0000256" key="13">
    <source>
        <dbReference type="PIRSR" id="PIRSR006769-1"/>
    </source>
</evidence>
<evidence type="ECO:0000256" key="14">
    <source>
        <dbReference type="PIRSR" id="PIRSR006769-2"/>
    </source>
</evidence>
<evidence type="ECO:0000256" key="15">
    <source>
        <dbReference type="PIRSR" id="PIRSR006769-3"/>
    </source>
</evidence>
<dbReference type="InterPro" id="IPR050765">
    <property type="entry name" value="Riboflavin_Biosynth_HTPR"/>
</dbReference>
<dbReference type="EC" id="1.1.1.193" evidence="12"/>
<dbReference type="GO" id="GO:0008270">
    <property type="term" value="F:zinc ion binding"/>
    <property type="evidence" value="ECO:0007669"/>
    <property type="project" value="InterPro"/>
</dbReference>
<evidence type="ECO:0000256" key="11">
    <source>
        <dbReference type="ARBA" id="ARBA00023268"/>
    </source>
</evidence>
<comment type="pathway">
    <text evidence="2 12">Cofactor biosynthesis; riboflavin biosynthesis; 5-amino-6-(D-ribitylamino)uracil from GTP: step 2/4.</text>
</comment>
<evidence type="ECO:0000313" key="17">
    <source>
        <dbReference type="EMBL" id="TFE71341.1"/>
    </source>
</evidence>
<dbReference type="SUPFAM" id="SSF53597">
    <property type="entry name" value="Dihydrofolate reductase-like"/>
    <property type="match status" value="1"/>
</dbReference>
<comment type="similarity">
    <text evidence="5 12">In the C-terminal section; belongs to the HTP reductase family.</text>
</comment>
<dbReference type="SUPFAM" id="SSF53927">
    <property type="entry name" value="Cytidine deaminase-like"/>
    <property type="match status" value="1"/>
</dbReference>
<feature type="binding site" evidence="14">
    <location>
        <position position="177"/>
    </location>
    <ligand>
        <name>NADP(+)</name>
        <dbReference type="ChEBI" id="CHEBI:58349"/>
    </ligand>
</feature>
<dbReference type="InterPro" id="IPR004794">
    <property type="entry name" value="Eubact_RibD"/>
</dbReference>
<evidence type="ECO:0000256" key="2">
    <source>
        <dbReference type="ARBA" id="ARBA00004882"/>
    </source>
</evidence>
<dbReference type="UniPathway" id="UPA00275">
    <property type="reaction ID" value="UER00401"/>
</dbReference>
<feature type="active site" description="Proton donor" evidence="13">
    <location>
        <position position="57"/>
    </location>
</feature>
<keyword evidence="9 12" id="KW-0521">NADP</keyword>
<evidence type="ECO:0000256" key="10">
    <source>
        <dbReference type="ARBA" id="ARBA00023002"/>
    </source>
</evidence>
<protein>
    <recommendedName>
        <fullName evidence="12">Riboflavin biosynthesis protein RibD</fullName>
    </recommendedName>
    <domain>
        <recommendedName>
            <fullName evidence="12">Diaminohydroxyphosphoribosylaminopyrimidine deaminase</fullName>
            <shortName evidence="12">DRAP deaminase</shortName>
            <ecNumber evidence="12">3.5.4.26</ecNumber>
        </recommendedName>
        <alternativeName>
            <fullName evidence="12">Riboflavin-specific deaminase</fullName>
        </alternativeName>
    </domain>
    <domain>
        <recommendedName>
            <fullName evidence="12">5-amino-6-(5-phosphoribosylamino)uracil reductase</fullName>
            <ecNumber evidence="12">1.1.1.193</ecNumber>
        </recommendedName>
        <alternativeName>
            <fullName evidence="12">HTP reductase</fullName>
        </alternativeName>
    </domain>
</protein>
<comment type="pathway">
    <text evidence="3 12">Cofactor biosynthesis; riboflavin biosynthesis; 5-amino-6-(D-ribitylamino)uracil from GTP: step 3/4.</text>
</comment>
<feature type="binding site" evidence="15">
    <location>
        <position position="83"/>
    </location>
    <ligand>
        <name>Zn(2+)</name>
        <dbReference type="ChEBI" id="CHEBI:29105"/>
        <note>catalytic</note>
    </ligand>
</feature>
<evidence type="ECO:0000256" key="5">
    <source>
        <dbReference type="ARBA" id="ARBA00007417"/>
    </source>
</evidence>
<feature type="binding site" evidence="15">
    <location>
        <position position="92"/>
    </location>
    <ligand>
        <name>Zn(2+)</name>
        <dbReference type="ChEBI" id="CHEBI:29105"/>
        <note>catalytic</note>
    </ligand>
</feature>
<keyword evidence="10 12" id="KW-0560">Oxidoreductase</keyword>
<dbReference type="InterPro" id="IPR002125">
    <property type="entry name" value="CMP_dCMP_dom"/>
</dbReference>
<keyword evidence="6 12" id="KW-0686">Riboflavin biosynthesis</keyword>
<evidence type="ECO:0000256" key="4">
    <source>
        <dbReference type="ARBA" id="ARBA00005259"/>
    </source>
</evidence>
<comment type="function">
    <text evidence="1 12">Converts 2,5-diamino-6-(ribosylamino)-4(3h)-pyrimidinone 5'-phosphate into 5-amino-6-(ribosylamino)-2,4(1h,3h)-pyrimidinedione 5'-phosphate.</text>
</comment>
<comment type="similarity">
    <text evidence="4 12">In the N-terminal section; belongs to the cytidine and deoxycytidylate deaminase family.</text>
</comment>
<dbReference type="InterPro" id="IPR016193">
    <property type="entry name" value="Cytidine_deaminase-like"/>
</dbReference>
<keyword evidence="7 12" id="KW-0479">Metal-binding</keyword>
<comment type="catalytic activity">
    <reaction evidence="12">
        <text>5-amino-6-(5-phospho-D-ribitylamino)uracil + NADP(+) = 5-amino-6-(5-phospho-D-ribosylamino)uracil + NADPH + H(+)</text>
        <dbReference type="Rhea" id="RHEA:17845"/>
        <dbReference type="ChEBI" id="CHEBI:15378"/>
        <dbReference type="ChEBI" id="CHEBI:57783"/>
        <dbReference type="ChEBI" id="CHEBI:58349"/>
        <dbReference type="ChEBI" id="CHEBI:58421"/>
        <dbReference type="ChEBI" id="CHEBI:58453"/>
        <dbReference type="EC" id="1.1.1.193"/>
    </reaction>
</comment>
<comment type="cofactor">
    <cofactor evidence="12 15">
        <name>Zn(2+)</name>
        <dbReference type="ChEBI" id="CHEBI:29105"/>
    </cofactor>
    <text evidence="12 15">Binds 1 zinc ion.</text>
</comment>
<comment type="catalytic activity">
    <reaction evidence="12">
        <text>2,5-diamino-6-hydroxy-4-(5-phosphoribosylamino)-pyrimidine + H2O + H(+) = 5-amino-6-(5-phospho-D-ribosylamino)uracil + NH4(+)</text>
        <dbReference type="Rhea" id="RHEA:21868"/>
        <dbReference type="ChEBI" id="CHEBI:15377"/>
        <dbReference type="ChEBI" id="CHEBI:15378"/>
        <dbReference type="ChEBI" id="CHEBI:28938"/>
        <dbReference type="ChEBI" id="CHEBI:58453"/>
        <dbReference type="ChEBI" id="CHEBI:58614"/>
        <dbReference type="EC" id="3.5.4.26"/>
    </reaction>
</comment>
<dbReference type="CDD" id="cd01284">
    <property type="entry name" value="Riboflavin_deaminase-reductase"/>
    <property type="match status" value="1"/>
</dbReference>
<evidence type="ECO:0000256" key="9">
    <source>
        <dbReference type="ARBA" id="ARBA00022857"/>
    </source>
</evidence>
<dbReference type="Pfam" id="PF00383">
    <property type="entry name" value="dCMP_cyt_deam_1"/>
    <property type="match status" value="1"/>
</dbReference>
<proteinExistence type="inferred from homology"/>
<feature type="binding site" evidence="14">
    <location>
        <position position="191"/>
    </location>
    <ligand>
        <name>substrate</name>
    </ligand>
</feature>
<dbReference type="PANTHER" id="PTHR38011">
    <property type="entry name" value="DIHYDROFOLATE REDUCTASE FAMILY PROTEIN (AFU_ORTHOLOGUE AFUA_8G06820)"/>
    <property type="match status" value="1"/>
</dbReference>
<evidence type="ECO:0000256" key="8">
    <source>
        <dbReference type="ARBA" id="ARBA00022833"/>
    </source>
</evidence>
<dbReference type="EMBL" id="LXQC01000079">
    <property type="protein sequence ID" value="TFE71341.1"/>
    <property type="molecule type" value="Genomic_DNA"/>
</dbReference>
<feature type="binding site" evidence="14">
    <location>
        <position position="207"/>
    </location>
    <ligand>
        <name>NADP(+)</name>
        <dbReference type="ChEBI" id="CHEBI:58349"/>
    </ligand>
</feature>
<dbReference type="Proteomes" id="UP000297713">
    <property type="component" value="Unassembled WGS sequence"/>
</dbReference>
<feature type="binding site" evidence="14">
    <location>
        <position position="276"/>
    </location>
    <ligand>
        <name>substrate</name>
    </ligand>
</feature>
<dbReference type="GO" id="GO:0008703">
    <property type="term" value="F:5-amino-6-(5-phosphoribosylamino)uracil reductase activity"/>
    <property type="evidence" value="ECO:0007669"/>
    <property type="project" value="UniProtKB-EC"/>
</dbReference>
<keyword evidence="8 12" id="KW-0862">Zinc</keyword>
<dbReference type="Gene3D" id="3.40.430.10">
    <property type="entry name" value="Dihydrofolate Reductase, subunit A"/>
    <property type="match status" value="2"/>
</dbReference>
<evidence type="ECO:0000313" key="18">
    <source>
        <dbReference type="Proteomes" id="UP000297713"/>
    </source>
</evidence>
<dbReference type="Gene3D" id="3.40.140.10">
    <property type="entry name" value="Cytidine Deaminase, domain 2"/>
    <property type="match status" value="1"/>
</dbReference>
<dbReference type="PANTHER" id="PTHR38011:SF7">
    <property type="entry name" value="2,5-DIAMINO-6-RIBOSYLAMINO-4(3H)-PYRIMIDINONE 5'-PHOSPHATE REDUCTASE"/>
    <property type="match status" value="1"/>
</dbReference>
<feature type="binding site" evidence="14">
    <location>
        <position position="211"/>
    </location>
    <ligand>
        <name>substrate</name>
    </ligand>
</feature>
<evidence type="ECO:0000256" key="12">
    <source>
        <dbReference type="PIRNR" id="PIRNR006769"/>
    </source>
</evidence>
<gene>
    <name evidence="17" type="ORF">A7Q10_05060</name>
</gene>
<reference evidence="17 18" key="1">
    <citation type="submission" date="2016-05" db="EMBL/GenBank/DDBJ databases">
        <title>Diversity and Homogeneity among Thermoacidophilic Verrucomicrobia Methanotrophs Linked with Geographical Origin.</title>
        <authorList>
            <person name="Erikstad H.-A."/>
            <person name="Smestad N.B."/>
            <person name="Ceballos R.M."/>
            <person name="Birkeland N.-K."/>
        </authorList>
    </citation>
    <scope>NUCLEOTIDE SEQUENCE [LARGE SCALE GENOMIC DNA]</scope>
    <source>
        <strain evidence="17 18">Phi</strain>
    </source>
</reference>
<comment type="caution">
    <text evidence="17">The sequence shown here is derived from an EMBL/GenBank/DDBJ whole genome shotgun (WGS) entry which is preliminary data.</text>
</comment>
<dbReference type="InterPro" id="IPR002734">
    <property type="entry name" value="RibDG_C"/>
</dbReference>
<name>A0A4Y8PGZ3_9BACT</name>
<keyword evidence="18" id="KW-1185">Reference proteome</keyword>
<dbReference type="PIRSF" id="PIRSF006769">
    <property type="entry name" value="RibD"/>
    <property type="match status" value="1"/>
</dbReference>
<keyword evidence="11" id="KW-0511">Multifunctional enzyme</keyword>
<evidence type="ECO:0000256" key="6">
    <source>
        <dbReference type="ARBA" id="ARBA00022619"/>
    </source>
</evidence>
<evidence type="ECO:0000256" key="7">
    <source>
        <dbReference type="ARBA" id="ARBA00022723"/>
    </source>
</evidence>
<feature type="binding site" evidence="14">
    <location>
        <position position="161"/>
    </location>
    <ligand>
        <name>NADP(+)</name>
        <dbReference type="ChEBI" id="CHEBI:58349"/>
    </ligand>
</feature>
<dbReference type="InterPro" id="IPR024072">
    <property type="entry name" value="DHFR-like_dom_sf"/>
</dbReference>
<feature type="binding site" evidence="14">
    <location>
        <position position="214"/>
    </location>
    <ligand>
        <name>substrate</name>
    </ligand>
</feature>
<dbReference type="GO" id="GO:0009231">
    <property type="term" value="P:riboflavin biosynthetic process"/>
    <property type="evidence" value="ECO:0007669"/>
    <property type="project" value="UniProtKB-UniPathway"/>
</dbReference>